<protein>
    <submittedName>
        <fullName evidence="1">Uncharacterized protein</fullName>
    </submittedName>
</protein>
<evidence type="ECO:0000313" key="1">
    <source>
        <dbReference type="EMBL" id="GGR09286.1"/>
    </source>
</evidence>
<dbReference type="AlphaFoldDB" id="A0A918C7C1"/>
<dbReference type="InterPro" id="IPR029083">
    <property type="entry name" value="Imm32"/>
</dbReference>
<proteinExistence type="predicted"/>
<comment type="caution">
    <text evidence="1">The sequence shown here is derived from an EMBL/GenBank/DDBJ whole genome shotgun (WGS) entry which is preliminary data.</text>
</comment>
<organism evidence="1 2">
    <name type="scientific">Streptomyces pilosus</name>
    <dbReference type="NCBI Taxonomy" id="28893"/>
    <lineage>
        <taxon>Bacteria</taxon>
        <taxon>Bacillati</taxon>
        <taxon>Actinomycetota</taxon>
        <taxon>Actinomycetes</taxon>
        <taxon>Kitasatosporales</taxon>
        <taxon>Streptomycetaceae</taxon>
        <taxon>Streptomyces</taxon>
    </lineage>
</organism>
<evidence type="ECO:0000313" key="2">
    <source>
        <dbReference type="Proteomes" id="UP000656732"/>
    </source>
</evidence>
<reference evidence="1" key="2">
    <citation type="submission" date="2020-09" db="EMBL/GenBank/DDBJ databases">
        <authorList>
            <person name="Sun Q."/>
            <person name="Ohkuma M."/>
        </authorList>
    </citation>
    <scope>NUCLEOTIDE SEQUENCE</scope>
    <source>
        <strain evidence="1">JCM 4403</strain>
    </source>
</reference>
<dbReference type="EMBL" id="BMTU01000022">
    <property type="protein sequence ID" value="GGR09286.1"/>
    <property type="molecule type" value="Genomic_DNA"/>
</dbReference>
<keyword evidence="2" id="KW-1185">Reference proteome</keyword>
<dbReference type="Proteomes" id="UP000656732">
    <property type="component" value="Unassembled WGS sequence"/>
</dbReference>
<name>A0A918C7C1_9ACTN</name>
<accession>A0A918C7C1</accession>
<gene>
    <name evidence="1" type="ORF">GCM10010280_66410</name>
</gene>
<dbReference type="Pfam" id="PF15566">
    <property type="entry name" value="Imm32"/>
    <property type="match status" value="2"/>
</dbReference>
<sequence length="202" mass="22203">MISGLTHQAVSERSAGRILAGTVSCLFNRTTLPTAWGTIAAYLAAWGVPDGQIARWQALWELRLDTRYDRQVGGGVMLQVLYSGDTREIELSGTREGLLAFGQLLRGEAGSCDLSENQRPFPYERSLSEIVFQEDPEQAGVSIVTEAQILRIRGRREALDLLADNVDGFTSEADTSDHCHVDSPTYDFIAPESDPLVIAFIK</sequence>
<reference evidence="1" key="1">
    <citation type="journal article" date="2014" name="Int. J. Syst. Evol. Microbiol.">
        <title>Complete genome sequence of Corynebacterium casei LMG S-19264T (=DSM 44701T), isolated from a smear-ripened cheese.</title>
        <authorList>
            <consortium name="US DOE Joint Genome Institute (JGI-PGF)"/>
            <person name="Walter F."/>
            <person name="Albersmeier A."/>
            <person name="Kalinowski J."/>
            <person name="Ruckert C."/>
        </authorList>
    </citation>
    <scope>NUCLEOTIDE SEQUENCE</scope>
    <source>
        <strain evidence="1">JCM 4403</strain>
    </source>
</reference>